<dbReference type="SUPFAM" id="SSF46689">
    <property type="entry name" value="Homeodomain-like"/>
    <property type="match status" value="1"/>
</dbReference>
<dbReference type="eggNOG" id="COG1309">
    <property type="taxonomic scope" value="Bacteria"/>
</dbReference>
<dbReference type="AlphaFoldDB" id="A0A0D0PER9"/>
<dbReference type="GO" id="GO:0003700">
    <property type="term" value="F:DNA-binding transcription factor activity"/>
    <property type="evidence" value="ECO:0007669"/>
    <property type="project" value="TreeGrafter"/>
</dbReference>
<evidence type="ECO:0000256" key="1">
    <source>
        <dbReference type="ARBA" id="ARBA00023125"/>
    </source>
</evidence>
<dbReference type="STRING" id="1123501.Wenmar_01466"/>
<evidence type="ECO:0000313" key="5">
    <source>
        <dbReference type="Proteomes" id="UP000035100"/>
    </source>
</evidence>
<dbReference type="Proteomes" id="UP000035100">
    <property type="component" value="Unassembled WGS sequence"/>
</dbReference>
<gene>
    <name evidence="4" type="ORF">Wenmar_01466</name>
</gene>
<evidence type="ECO:0000256" key="2">
    <source>
        <dbReference type="PROSITE-ProRule" id="PRU00335"/>
    </source>
</evidence>
<dbReference type="InterPro" id="IPR001647">
    <property type="entry name" value="HTH_TetR"/>
</dbReference>
<organism evidence="4 5">
    <name type="scientific">Wenxinia marina DSM 24838</name>
    <dbReference type="NCBI Taxonomy" id="1123501"/>
    <lineage>
        <taxon>Bacteria</taxon>
        <taxon>Pseudomonadati</taxon>
        <taxon>Pseudomonadota</taxon>
        <taxon>Alphaproteobacteria</taxon>
        <taxon>Rhodobacterales</taxon>
        <taxon>Roseobacteraceae</taxon>
        <taxon>Wenxinia</taxon>
    </lineage>
</organism>
<feature type="DNA-binding region" description="H-T-H motif" evidence="2">
    <location>
        <begin position="9"/>
        <end position="28"/>
    </location>
</feature>
<protein>
    <submittedName>
        <fullName evidence="4">Transcriptional regulator</fullName>
    </submittedName>
</protein>
<dbReference type="Pfam" id="PF00440">
    <property type="entry name" value="TetR_N"/>
    <property type="match status" value="1"/>
</dbReference>
<dbReference type="Gene3D" id="1.10.357.10">
    <property type="entry name" value="Tetracycline Repressor, domain 2"/>
    <property type="match status" value="1"/>
</dbReference>
<evidence type="ECO:0000259" key="3">
    <source>
        <dbReference type="PROSITE" id="PS50977"/>
    </source>
</evidence>
<accession>A0A0D0PER9</accession>
<dbReference type="InterPro" id="IPR039536">
    <property type="entry name" value="TetR_C_Proteobacteria"/>
</dbReference>
<dbReference type="EMBL" id="AONG01000008">
    <property type="protein sequence ID" value="KIQ69896.1"/>
    <property type="molecule type" value="Genomic_DNA"/>
</dbReference>
<name>A0A0D0PER9_9RHOB</name>
<proteinExistence type="predicted"/>
<dbReference type="InterPro" id="IPR009057">
    <property type="entry name" value="Homeodomain-like_sf"/>
</dbReference>
<dbReference type="InterPro" id="IPR050109">
    <property type="entry name" value="HTH-type_TetR-like_transc_reg"/>
</dbReference>
<comment type="caution">
    <text evidence="4">The sequence shown here is derived from an EMBL/GenBank/DDBJ whole genome shotgun (WGS) entry which is preliminary data.</text>
</comment>
<dbReference type="Pfam" id="PF14246">
    <property type="entry name" value="TetR_C_7"/>
    <property type="match status" value="1"/>
</dbReference>
<reference evidence="4 5" key="1">
    <citation type="submission" date="2013-01" db="EMBL/GenBank/DDBJ databases">
        <authorList>
            <person name="Fiebig A."/>
            <person name="Goeker M."/>
            <person name="Klenk H.-P.P."/>
        </authorList>
    </citation>
    <scope>NUCLEOTIDE SEQUENCE [LARGE SCALE GENOMIC DNA]</scope>
    <source>
        <strain evidence="4 5">DSM 24838</strain>
    </source>
</reference>
<dbReference type="GO" id="GO:0000976">
    <property type="term" value="F:transcription cis-regulatory region binding"/>
    <property type="evidence" value="ECO:0007669"/>
    <property type="project" value="TreeGrafter"/>
</dbReference>
<dbReference type="PANTHER" id="PTHR30055">
    <property type="entry name" value="HTH-TYPE TRANSCRIPTIONAL REGULATOR RUTR"/>
    <property type="match status" value="1"/>
</dbReference>
<dbReference type="PROSITE" id="PS50977">
    <property type="entry name" value="HTH_TETR_2"/>
    <property type="match status" value="1"/>
</dbReference>
<dbReference type="PANTHER" id="PTHR30055:SF146">
    <property type="entry name" value="HTH-TYPE TRANSCRIPTIONAL DUAL REGULATOR CECR"/>
    <property type="match status" value="1"/>
</dbReference>
<keyword evidence="5" id="KW-1185">Reference proteome</keyword>
<keyword evidence="1 2" id="KW-0238">DNA-binding</keyword>
<sequence length="199" mass="20682">MEAGFTEAGMDGIAARAGASKQTVYAHFGSKEALFVAVADAMIARAVAAQAQAAPDPGPGELPATFLLAHAMQQLQTARDPRLMRLRRLATAETERFPALGRAVLSAGAGSSIARLERAFAMWAASGHLSAPDPARAARLFNWMLMGGPTSEAMLLGRAESVAADEDARAHAQECVRVFLAAYGPSAEPAPAPAPADRS</sequence>
<feature type="domain" description="HTH tetR-type" evidence="3">
    <location>
        <begin position="1"/>
        <end position="46"/>
    </location>
</feature>
<evidence type="ECO:0000313" key="4">
    <source>
        <dbReference type="EMBL" id="KIQ69896.1"/>
    </source>
</evidence>
<dbReference type="PATRIC" id="fig|1123501.6.peg.1554"/>